<dbReference type="Proteomes" id="UP001162131">
    <property type="component" value="Unassembled WGS sequence"/>
</dbReference>
<keyword evidence="2" id="KW-1185">Reference proteome</keyword>
<evidence type="ECO:0000313" key="2">
    <source>
        <dbReference type="Proteomes" id="UP001162131"/>
    </source>
</evidence>
<organism evidence="1 2">
    <name type="scientific">Blepharisma stoltei</name>
    <dbReference type="NCBI Taxonomy" id="1481888"/>
    <lineage>
        <taxon>Eukaryota</taxon>
        <taxon>Sar</taxon>
        <taxon>Alveolata</taxon>
        <taxon>Ciliophora</taxon>
        <taxon>Postciliodesmatophora</taxon>
        <taxon>Heterotrichea</taxon>
        <taxon>Heterotrichida</taxon>
        <taxon>Blepharismidae</taxon>
        <taxon>Blepharisma</taxon>
    </lineage>
</organism>
<reference evidence="1" key="1">
    <citation type="submission" date="2021-09" db="EMBL/GenBank/DDBJ databases">
        <authorList>
            <consortium name="AG Swart"/>
            <person name="Singh M."/>
            <person name="Singh A."/>
            <person name="Seah K."/>
            <person name="Emmerich C."/>
        </authorList>
    </citation>
    <scope>NUCLEOTIDE SEQUENCE</scope>
    <source>
        <strain evidence="1">ATCC30299</strain>
    </source>
</reference>
<comment type="caution">
    <text evidence="1">The sequence shown here is derived from an EMBL/GenBank/DDBJ whole genome shotgun (WGS) entry which is preliminary data.</text>
</comment>
<sequence length="74" mass="8538">MSITLAEITNQGKLQVISTSEVMSAQVRYWKLWRFSMACTVKILALHGRLSPDLVKSQIYQNSIVCRANRQDYF</sequence>
<name>A0AAU9IGD0_9CILI</name>
<proteinExistence type="predicted"/>
<dbReference type="AlphaFoldDB" id="A0AAU9IGD0"/>
<accession>A0AAU9IGD0</accession>
<protein>
    <submittedName>
        <fullName evidence="1">Uncharacterized protein</fullName>
    </submittedName>
</protein>
<evidence type="ECO:0000313" key="1">
    <source>
        <dbReference type="EMBL" id="CAG9310169.1"/>
    </source>
</evidence>
<gene>
    <name evidence="1" type="ORF">BSTOLATCC_MIC378</name>
</gene>
<dbReference type="EMBL" id="CAJZBQ010000001">
    <property type="protein sequence ID" value="CAG9310169.1"/>
    <property type="molecule type" value="Genomic_DNA"/>
</dbReference>